<dbReference type="SUPFAM" id="SSF55729">
    <property type="entry name" value="Acyl-CoA N-acyltransferases (Nat)"/>
    <property type="match status" value="1"/>
</dbReference>
<dbReference type="PROSITE" id="PS51186">
    <property type="entry name" value="GNAT"/>
    <property type="match status" value="1"/>
</dbReference>
<comment type="caution">
    <text evidence="4">The sequence shown here is derived from an EMBL/GenBank/DDBJ whole genome shotgun (WGS) entry which is preliminary data.</text>
</comment>
<dbReference type="GO" id="GO:0004596">
    <property type="term" value="F:protein-N-terminal amino-acid acetyltransferase activity"/>
    <property type="evidence" value="ECO:0007669"/>
    <property type="project" value="TreeGrafter"/>
</dbReference>
<accession>A0A167WU98</accession>
<name>A0A167WU98_9EURO</name>
<dbReference type="VEuPathDB" id="FungiDB:AAP_04424"/>
<dbReference type="PANTHER" id="PTHR45910:SF1">
    <property type="entry name" value="N-ALPHA-ACETYLTRANSFERASE 20"/>
    <property type="match status" value="1"/>
</dbReference>
<evidence type="ECO:0000313" key="5">
    <source>
        <dbReference type="Proteomes" id="UP000242877"/>
    </source>
</evidence>
<evidence type="ECO:0000259" key="3">
    <source>
        <dbReference type="PROSITE" id="PS51186"/>
    </source>
</evidence>
<dbReference type="OrthoDB" id="10264728at2759"/>
<dbReference type="InterPro" id="IPR016181">
    <property type="entry name" value="Acyl_CoA_acyltransferase"/>
</dbReference>
<dbReference type="PANTHER" id="PTHR45910">
    <property type="entry name" value="N-ALPHA-ACETYLTRANSFERASE 20"/>
    <property type="match status" value="1"/>
</dbReference>
<feature type="domain" description="N-acetyltransferase" evidence="3">
    <location>
        <begin position="2"/>
        <end position="167"/>
    </location>
</feature>
<dbReference type="EMBL" id="AZGZ01000021">
    <property type="protein sequence ID" value="KZZ89277.1"/>
    <property type="molecule type" value="Genomic_DNA"/>
</dbReference>
<organism evidence="4 5">
    <name type="scientific">Ascosphaera apis ARSEF 7405</name>
    <dbReference type="NCBI Taxonomy" id="392613"/>
    <lineage>
        <taxon>Eukaryota</taxon>
        <taxon>Fungi</taxon>
        <taxon>Dikarya</taxon>
        <taxon>Ascomycota</taxon>
        <taxon>Pezizomycotina</taxon>
        <taxon>Eurotiomycetes</taxon>
        <taxon>Eurotiomycetidae</taxon>
        <taxon>Onygenales</taxon>
        <taxon>Ascosphaeraceae</taxon>
        <taxon>Ascosphaera</taxon>
    </lineage>
</organism>
<dbReference type="Pfam" id="PF00583">
    <property type="entry name" value="Acetyltransf_1"/>
    <property type="match status" value="1"/>
</dbReference>
<keyword evidence="5" id="KW-1185">Reference proteome</keyword>
<dbReference type="InterPro" id="IPR051646">
    <property type="entry name" value="NatB_acetyltransferase_subunit"/>
</dbReference>
<dbReference type="Gene3D" id="3.40.630.30">
    <property type="match status" value="1"/>
</dbReference>
<evidence type="ECO:0000256" key="1">
    <source>
        <dbReference type="ARBA" id="ARBA00022679"/>
    </source>
</evidence>
<evidence type="ECO:0000256" key="2">
    <source>
        <dbReference type="ARBA" id="ARBA00023315"/>
    </source>
</evidence>
<gene>
    <name evidence="4" type="ORF">AAP_04424</name>
</gene>
<sequence length="191" mass="22266">MSSIRRMTAEDILSLNLTNLDPLTENYDLTFYLQYLMEWPSLFNVVQDKKGSILGYIMGKTEEQPPELKSSPHYTPWHGHVTALTVAPAWRRLGYASRLTESLERASDSQNAWFVDLYVRASNKIALEMYQKMGYTVFRRVKNYYCDDPSGMSEEGEDAFDMRKPCSRDKNLIYWRKEGGENFLVNPEDVY</sequence>
<proteinExistence type="predicted"/>
<keyword evidence="2 4" id="KW-0012">Acyltransferase</keyword>
<reference evidence="4 5" key="1">
    <citation type="journal article" date="2016" name="Genome Biol. Evol.">
        <title>Divergent and convergent evolution of fungal pathogenicity.</title>
        <authorList>
            <person name="Shang Y."/>
            <person name="Xiao G."/>
            <person name="Zheng P."/>
            <person name="Cen K."/>
            <person name="Zhan S."/>
            <person name="Wang C."/>
        </authorList>
    </citation>
    <scope>NUCLEOTIDE SEQUENCE [LARGE SCALE GENOMIC DNA]</scope>
    <source>
        <strain evidence="4 5">ARSEF 7405</strain>
    </source>
</reference>
<dbReference type="Proteomes" id="UP000242877">
    <property type="component" value="Unassembled WGS sequence"/>
</dbReference>
<dbReference type="CDD" id="cd04301">
    <property type="entry name" value="NAT_SF"/>
    <property type="match status" value="1"/>
</dbReference>
<keyword evidence="1 4" id="KW-0808">Transferase</keyword>
<dbReference type="InterPro" id="IPR000182">
    <property type="entry name" value="GNAT_dom"/>
</dbReference>
<dbReference type="FunFam" id="3.40.630.30:FF:000058">
    <property type="entry name" value="N-acetyltransferase (Nat5)"/>
    <property type="match status" value="1"/>
</dbReference>
<evidence type="ECO:0000313" key="4">
    <source>
        <dbReference type="EMBL" id="KZZ89277.1"/>
    </source>
</evidence>
<protein>
    <submittedName>
        <fullName evidence="4">Acyl-CoA N-acyltransferase</fullName>
    </submittedName>
</protein>
<dbReference type="GO" id="GO:0031416">
    <property type="term" value="C:NatB complex"/>
    <property type="evidence" value="ECO:0007669"/>
    <property type="project" value="TreeGrafter"/>
</dbReference>
<dbReference type="AlphaFoldDB" id="A0A167WU98"/>